<dbReference type="GO" id="GO:0006487">
    <property type="term" value="P:protein N-linked glycosylation"/>
    <property type="evidence" value="ECO:0007669"/>
    <property type="project" value="TreeGrafter"/>
</dbReference>
<evidence type="ECO:0000256" key="5">
    <source>
        <dbReference type="SAM" id="Phobius"/>
    </source>
</evidence>
<protein>
    <submittedName>
        <fullName evidence="8">Glycosyltransferase</fullName>
    </submittedName>
</protein>
<dbReference type="PANTHER" id="PTHR10859:SF114">
    <property type="entry name" value="DOLICHOL-PHOSPHATE MANNOSYLTRANSFERASE"/>
    <property type="match status" value="1"/>
</dbReference>
<name>A0A6N7VEA1_9FIRM</name>
<comment type="subcellular location">
    <subcellularLocation>
        <location evidence="1">Membrane</location>
        <topology evidence="1">Multi-pass membrane protein</topology>
    </subcellularLocation>
</comment>
<keyword evidence="3 5" id="KW-1133">Transmembrane helix</keyword>
<dbReference type="Gene3D" id="3.90.550.10">
    <property type="entry name" value="Spore Coat Polysaccharide Biosynthesis Protein SpsA, Chain A"/>
    <property type="match status" value="1"/>
</dbReference>
<feature type="transmembrane region" description="Helical" evidence="5">
    <location>
        <begin position="304"/>
        <end position="323"/>
    </location>
</feature>
<keyword evidence="8" id="KW-0808">Transferase</keyword>
<evidence type="ECO:0000259" key="6">
    <source>
        <dbReference type="Pfam" id="PF00535"/>
    </source>
</evidence>
<evidence type="ECO:0000256" key="3">
    <source>
        <dbReference type="ARBA" id="ARBA00022989"/>
    </source>
</evidence>
<keyword evidence="9" id="KW-1185">Reference proteome</keyword>
<dbReference type="GO" id="GO:0016740">
    <property type="term" value="F:transferase activity"/>
    <property type="evidence" value="ECO:0007669"/>
    <property type="project" value="UniProtKB-KW"/>
</dbReference>
<evidence type="ECO:0000313" key="9">
    <source>
        <dbReference type="Proteomes" id="UP000441925"/>
    </source>
</evidence>
<sequence>MKDIIILIPALNPPKEILFNYINDLRKKGFERILIVDDGCSKDYEKFFDDLKCKGVEIFKHYKNFGKGRALKNSFNYILNNYNDFSYVITADSDGQHNVSDIENIANILRLSKENKLYLGSRNFNKDNVPFKSAFGNKITSFVYKIMFGDKIYDTQTGLRAISKKHLEDFLDLEGERFEYEINMLIYSSKNDIEIEEIPIKTVYFDNNSETHFNPIKDSFKIYLVMFKTFFKFILSSISSWIVDISSYTLLVKILKNMFTSFSPIIWISTIVARIISGLFNYTVNKNLVFNDDVNHKNVFLKYIFLWLSQLILSAFLVDKIYYMINLDSSIIKIGVDSLIFLVSFKIQDKYIFN</sequence>
<feature type="transmembrane region" description="Helical" evidence="5">
    <location>
        <begin position="264"/>
        <end position="284"/>
    </location>
</feature>
<dbReference type="InterPro" id="IPR007267">
    <property type="entry name" value="GtrA_DPMS_TM"/>
</dbReference>
<dbReference type="CDD" id="cd04179">
    <property type="entry name" value="DPM_DPG-synthase_like"/>
    <property type="match status" value="1"/>
</dbReference>
<reference evidence="8 9" key="1">
    <citation type="submission" date="2019-08" db="EMBL/GenBank/DDBJ databases">
        <title>In-depth cultivation of the pig gut microbiome towards novel bacterial diversity and tailored functional studies.</title>
        <authorList>
            <person name="Wylensek D."/>
            <person name="Hitch T.C.A."/>
            <person name="Clavel T."/>
        </authorList>
    </citation>
    <scope>NUCLEOTIDE SEQUENCE [LARGE SCALE GENOMIC DNA]</scope>
    <source>
        <strain evidence="8 9">WCA-380-WT-2B</strain>
    </source>
</reference>
<dbReference type="InterPro" id="IPR029044">
    <property type="entry name" value="Nucleotide-diphossugar_trans"/>
</dbReference>
<comment type="caution">
    <text evidence="8">The sequence shown here is derived from an EMBL/GenBank/DDBJ whole genome shotgun (WGS) entry which is preliminary data.</text>
</comment>
<keyword evidence="4 5" id="KW-0472">Membrane</keyword>
<gene>
    <name evidence="8" type="ORF">FYJ26_01995</name>
</gene>
<dbReference type="Proteomes" id="UP000441925">
    <property type="component" value="Unassembled WGS sequence"/>
</dbReference>
<dbReference type="GO" id="GO:0000271">
    <property type="term" value="P:polysaccharide biosynthetic process"/>
    <property type="evidence" value="ECO:0007669"/>
    <property type="project" value="InterPro"/>
</dbReference>
<evidence type="ECO:0000256" key="2">
    <source>
        <dbReference type="ARBA" id="ARBA00022692"/>
    </source>
</evidence>
<proteinExistence type="predicted"/>
<evidence type="ECO:0000256" key="4">
    <source>
        <dbReference type="ARBA" id="ARBA00023136"/>
    </source>
</evidence>
<dbReference type="InterPro" id="IPR001173">
    <property type="entry name" value="Glyco_trans_2-like"/>
</dbReference>
<dbReference type="EMBL" id="VULQ01000002">
    <property type="protein sequence ID" value="MSS77201.1"/>
    <property type="molecule type" value="Genomic_DNA"/>
</dbReference>
<evidence type="ECO:0000256" key="1">
    <source>
        <dbReference type="ARBA" id="ARBA00004141"/>
    </source>
</evidence>
<dbReference type="RefSeq" id="WP_154539109.1">
    <property type="nucleotide sequence ID" value="NZ_JAXDSU010000040.1"/>
</dbReference>
<dbReference type="Pfam" id="PF04138">
    <property type="entry name" value="GtrA_DPMS_TM"/>
    <property type="match status" value="1"/>
</dbReference>
<dbReference type="SUPFAM" id="SSF53448">
    <property type="entry name" value="Nucleotide-diphospho-sugar transferases"/>
    <property type="match status" value="1"/>
</dbReference>
<accession>A0A6N7VEA1</accession>
<feature type="domain" description="Glycosyltransferase 2-like" evidence="6">
    <location>
        <begin position="6"/>
        <end position="169"/>
    </location>
</feature>
<dbReference type="AlphaFoldDB" id="A0A6N7VEA1"/>
<organism evidence="8 9">
    <name type="scientific">Anaerococcus porci</name>
    <dbReference type="NCBI Taxonomy" id="2652269"/>
    <lineage>
        <taxon>Bacteria</taxon>
        <taxon>Bacillati</taxon>
        <taxon>Bacillota</taxon>
        <taxon>Tissierellia</taxon>
        <taxon>Tissierellales</taxon>
        <taxon>Peptoniphilaceae</taxon>
        <taxon>Anaerococcus</taxon>
    </lineage>
</organism>
<dbReference type="Pfam" id="PF00535">
    <property type="entry name" value="Glycos_transf_2"/>
    <property type="match status" value="1"/>
</dbReference>
<dbReference type="GO" id="GO:0016020">
    <property type="term" value="C:membrane"/>
    <property type="evidence" value="ECO:0007669"/>
    <property type="project" value="UniProtKB-SubCell"/>
</dbReference>
<evidence type="ECO:0000313" key="8">
    <source>
        <dbReference type="EMBL" id="MSS77201.1"/>
    </source>
</evidence>
<evidence type="ECO:0000259" key="7">
    <source>
        <dbReference type="Pfam" id="PF04138"/>
    </source>
</evidence>
<keyword evidence="2 5" id="KW-0812">Transmembrane</keyword>
<feature type="domain" description="GtrA/DPMS transmembrane" evidence="7">
    <location>
        <begin position="232"/>
        <end position="353"/>
    </location>
</feature>
<dbReference type="PANTHER" id="PTHR10859">
    <property type="entry name" value="GLYCOSYL TRANSFERASE"/>
    <property type="match status" value="1"/>
</dbReference>